<reference evidence="8 9" key="1">
    <citation type="submission" date="2016-10" db="EMBL/GenBank/DDBJ databases">
        <authorList>
            <person name="de Groot N.N."/>
        </authorList>
    </citation>
    <scope>NUCLEOTIDE SEQUENCE [LARGE SCALE GENOMIC DNA]</scope>
    <source>
        <strain evidence="8 9">A52C2</strain>
    </source>
</reference>
<dbReference type="Proteomes" id="UP000199647">
    <property type="component" value="Unassembled WGS sequence"/>
</dbReference>
<evidence type="ECO:0000313" key="8">
    <source>
        <dbReference type="EMBL" id="SEQ77733.1"/>
    </source>
</evidence>
<dbReference type="Pfam" id="PF13641">
    <property type="entry name" value="Glyco_tranf_2_3"/>
    <property type="match status" value="1"/>
</dbReference>
<gene>
    <name evidence="8" type="ORF">SAMN05216548_107199</name>
</gene>
<dbReference type="GO" id="GO:0016020">
    <property type="term" value="C:membrane"/>
    <property type="evidence" value="ECO:0007669"/>
    <property type="project" value="UniProtKB-SubCell"/>
</dbReference>
<feature type="transmembrane region" description="Helical" evidence="7">
    <location>
        <begin position="184"/>
        <end position="204"/>
    </location>
</feature>
<keyword evidence="5 7" id="KW-1133">Transmembrane helix</keyword>
<dbReference type="SUPFAM" id="SSF53448">
    <property type="entry name" value="Nucleotide-diphospho-sugar transferases"/>
    <property type="match status" value="1"/>
</dbReference>
<evidence type="ECO:0000313" key="9">
    <source>
        <dbReference type="Proteomes" id="UP000199647"/>
    </source>
</evidence>
<protein>
    <submittedName>
        <fullName evidence="8">Glycosyltransferase, catalytic subunit of cellulose synthase and poly-beta-1,6-N-acetylglucosamine synthase</fullName>
    </submittedName>
</protein>
<keyword evidence="3 8" id="KW-0808">Transferase</keyword>
<dbReference type="AlphaFoldDB" id="A0A1H9IT15"/>
<dbReference type="OrthoDB" id="7431422at2"/>
<feature type="transmembrane region" description="Helical" evidence="7">
    <location>
        <begin position="540"/>
        <end position="559"/>
    </location>
</feature>
<dbReference type="STRING" id="1855383.SAMN05216548_107199"/>
<dbReference type="InterPro" id="IPR029044">
    <property type="entry name" value="Nucleotide-diphossugar_trans"/>
</dbReference>
<evidence type="ECO:0000256" key="1">
    <source>
        <dbReference type="ARBA" id="ARBA00004141"/>
    </source>
</evidence>
<dbReference type="PANTHER" id="PTHR43867:SF2">
    <property type="entry name" value="CELLULOSE SYNTHASE CATALYTIC SUBUNIT A [UDP-FORMING]"/>
    <property type="match status" value="1"/>
</dbReference>
<keyword evidence="9" id="KW-1185">Reference proteome</keyword>
<keyword evidence="6 7" id="KW-0472">Membrane</keyword>
<evidence type="ECO:0000256" key="4">
    <source>
        <dbReference type="ARBA" id="ARBA00022692"/>
    </source>
</evidence>
<feature type="transmembrane region" description="Helical" evidence="7">
    <location>
        <begin position="579"/>
        <end position="602"/>
    </location>
</feature>
<dbReference type="GO" id="GO:0016757">
    <property type="term" value="F:glycosyltransferase activity"/>
    <property type="evidence" value="ECO:0007669"/>
    <property type="project" value="UniProtKB-KW"/>
</dbReference>
<feature type="transmembrane region" description="Helical" evidence="7">
    <location>
        <begin position="473"/>
        <end position="491"/>
    </location>
</feature>
<evidence type="ECO:0000256" key="2">
    <source>
        <dbReference type="ARBA" id="ARBA00022676"/>
    </source>
</evidence>
<feature type="transmembrane region" description="Helical" evidence="7">
    <location>
        <begin position="503"/>
        <end position="528"/>
    </location>
</feature>
<feature type="transmembrane region" description="Helical" evidence="7">
    <location>
        <begin position="210"/>
        <end position="230"/>
    </location>
</feature>
<evidence type="ECO:0000256" key="3">
    <source>
        <dbReference type="ARBA" id="ARBA00022679"/>
    </source>
</evidence>
<evidence type="ECO:0000256" key="5">
    <source>
        <dbReference type="ARBA" id="ARBA00022989"/>
    </source>
</evidence>
<accession>A0A1H9IT15</accession>
<dbReference type="InterPro" id="IPR050321">
    <property type="entry name" value="Glycosyltr_2/OpgH_subfam"/>
</dbReference>
<proteinExistence type="predicted"/>
<dbReference type="EMBL" id="FOFG01000007">
    <property type="protein sequence ID" value="SEQ77733.1"/>
    <property type="molecule type" value="Genomic_DNA"/>
</dbReference>
<keyword evidence="2" id="KW-0328">Glycosyltransferase</keyword>
<evidence type="ECO:0000256" key="6">
    <source>
        <dbReference type="ARBA" id="ARBA00023136"/>
    </source>
</evidence>
<keyword evidence="4 7" id="KW-0812">Transmembrane</keyword>
<name>A0A1H9IT15_9HYPH</name>
<dbReference type="PANTHER" id="PTHR43867">
    <property type="entry name" value="CELLULOSE SYNTHASE CATALYTIC SUBUNIT A [UDP-FORMING]"/>
    <property type="match status" value="1"/>
</dbReference>
<organism evidence="8 9">
    <name type="scientific">Faunimonas pinastri</name>
    <dbReference type="NCBI Taxonomy" id="1855383"/>
    <lineage>
        <taxon>Bacteria</taxon>
        <taxon>Pseudomonadati</taxon>
        <taxon>Pseudomonadota</taxon>
        <taxon>Alphaproteobacteria</taxon>
        <taxon>Hyphomicrobiales</taxon>
        <taxon>Afifellaceae</taxon>
        <taxon>Faunimonas</taxon>
    </lineage>
</organism>
<dbReference type="Gene3D" id="3.90.550.10">
    <property type="entry name" value="Spore Coat Polysaccharide Biosynthesis Protein SpsA, Chain A"/>
    <property type="match status" value="1"/>
</dbReference>
<sequence>MPTAQGSARVVHLGRAHRALPPEIAFLERHGFGRPLLDTAARLADLRGTSPRDELFSFPSFDRNSYWRLLADDLGLEYLPDLHGADLDPAAGPVVSQALRRADTVHAILGGEALLVRAPDGEGIEFLRASLARLPGLDQRVRIAAPEAIRTLLLARRRAAFLRLSVERLRRAMPDCSASRLHRAGFFSLGIVFALVALFMSVILHPMPVFSVAAALVTMCFCPAVAWKLAAAFIRPKLPVGEPLPDHLLPTYTIMVALYQEGDVVQDLLSHLDRIDYPRSKLQILLVLEEDDADTHFAAWRAYAERPFETVLVPPCRPRNKPKALVYALPFARGDHVVVFDAEDRPEPGQLRQAAALFHEDPELGCLQAKLTPDTHESWYARMFTLEYATHFEVLLPALAAWKMPLPLGGTSNHFPRHVLERVGAWDPFNVTEDADLGVRLARFGYKAAMFGARTFEEAPVTLGQWLPQRRRWIKGWIQTALVCFMAQGSGRRDLPLVKALSAHVVLTIGVLGLLLYPVSILAFVQAVEQMLRGVRSPDLAVNVLSCLAVLNAGIWLFGSAVASLRGLRSAGAWKLAPHVLWLPIYWALMSLAAWQALFQVVRDPFHWEKTKHGVARHRGGAVKGEPERRGIAGGLGRARVTARLGSLWLSRRKTAGSAPPP</sequence>
<evidence type="ECO:0000256" key="7">
    <source>
        <dbReference type="SAM" id="Phobius"/>
    </source>
</evidence>
<comment type="subcellular location">
    <subcellularLocation>
        <location evidence="1">Membrane</location>
        <topology evidence="1">Multi-pass membrane protein</topology>
    </subcellularLocation>
</comment>